<keyword evidence="2" id="KW-1185">Reference proteome</keyword>
<dbReference type="Ensembl" id="ENSHHUT00000000740.1">
    <property type="protein sequence ID" value="ENSHHUP00000000721.1"/>
    <property type="gene ID" value="ENSHHUG00000000470.1"/>
</dbReference>
<proteinExistence type="predicted"/>
<name>A0A4W5JM07_9TELE</name>
<evidence type="ECO:0000313" key="2">
    <source>
        <dbReference type="Proteomes" id="UP000314982"/>
    </source>
</evidence>
<protein>
    <submittedName>
        <fullName evidence="1">Uncharacterized protein</fullName>
    </submittedName>
</protein>
<dbReference type="Proteomes" id="UP000314982">
    <property type="component" value="Unassembled WGS sequence"/>
</dbReference>
<organism evidence="1 2">
    <name type="scientific">Hucho hucho</name>
    <name type="common">huchen</name>
    <dbReference type="NCBI Taxonomy" id="62062"/>
    <lineage>
        <taxon>Eukaryota</taxon>
        <taxon>Metazoa</taxon>
        <taxon>Chordata</taxon>
        <taxon>Craniata</taxon>
        <taxon>Vertebrata</taxon>
        <taxon>Euteleostomi</taxon>
        <taxon>Actinopterygii</taxon>
        <taxon>Neopterygii</taxon>
        <taxon>Teleostei</taxon>
        <taxon>Protacanthopterygii</taxon>
        <taxon>Salmoniformes</taxon>
        <taxon>Salmonidae</taxon>
        <taxon>Salmoninae</taxon>
        <taxon>Hucho</taxon>
    </lineage>
</organism>
<reference evidence="1" key="3">
    <citation type="submission" date="2025-09" db="UniProtKB">
        <authorList>
            <consortium name="Ensembl"/>
        </authorList>
    </citation>
    <scope>IDENTIFICATION</scope>
</reference>
<sequence>RTKEMKSRWNWGSITCIMSNRRSGPLHAYRKGGGAAIRSRTLGLFTIPK</sequence>
<reference evidence="2" key="1">
    <citation type="submission" date="2018-06" db="EMBL/GenBank/DDBJ databases">
        <title>Genome assembly of Danube salmon.</title>
        <authorList>
            <person name="Macqueen D.J."/>
            <person name="Gundappa M.K."/>
        </authorList>
    </citation>
    <scope>NUCLEOTIDE SEQUENCE [LARGE SCALE GENOMIC DNA]</scope>
</reference>
<accession>A0A4W5JM07</accession>
<dbReference type="AlphaFoldDB" id="A0A4W5JM07"/>
<evidence type="ECO:0000313" key="1">
    <source>
        <dbReference type="Ensembl" id="ENSHHUP00000000721.1"/>
    </source>
</evidence>
<reference evidence="1" key="2">
    <citation type="submission" date="2025-08" db="UniProtKB">
        <authorList>
            <consortium name="Ensembl"/>
        </authorList>
    </citation>
    <scope>IDENTIFICATION</scope>
</reference>